<name>A2DVI9_TRIV3</name>
<dbReference type="PANTHER" id="PTHR48014">
    <property type="entry name" value="SERINE/THREONINE-PROTEIN KINASE FRAY2"/>
    <property type="match status" value="1"/>
</dbReference>
<accession>A2DVI9</accession>
<organism evidence="6 7">
    <name type="scientific">Trichomonas vaginalis (strain ATCC PRA-98 / G3)</name>
    <dbReference type="NCBI Taxonomy" id="412133"/>
    <lineage>
        <taxon>Eukaryota</taxon>
        <taxon>Metamonada</taxon>
        <taxon>Parabasalia</taxon>
        <taxon>Trichomonadida</taxon>
        <taxon>Trichomonadidae</taxon>
        <taxon>Trichomonas</taxon>
    </lineage>
</organism>
<dbReference type="eggNOG" id="KOG0582">
    <property type="taxonomic scope" value="Eukaryota"/>
</dbReference>
<comment type="subcellular location">
    <subcellularLocation>
        <location evidence="1">Cytoplasm</location>
    </subcellularLocation>
</comment>
<dbReference type="SUPFAM" id="SSF56112">
    <property type="entry name" value="Protein kinase-like (PK-like)"/>
    <property type="match status" value="1"/>
</dbReference>
<dbReference type="VEuPathDB" id="TrichDB:TVAGG3_0275470"/>
<feature type="compositionally biased region" description="Polar residues" evidence="4">
    <location>
        <begin position="328"/>
        <end position="337"/>
    </location>
</feature>
<evidence type="ECO:0000256" key="4">
    <source>
        <dbReference type="SAM" id="MobiDB-lite"/>
    </source>
</evidence>
<keyword evidence="6" id="KW-0418">Kinase</keyword>
<dbReference type="InterPro" id="IPR000719">
    <property type="entry name" value="Prot_kinase_dom"/>
</dbReference>
<dbReference type="SMR" id="A2DVI9"/>
<evidence type="ECO:0000313" key="7">
    <source>
        <dbReference type="Proteomes" id="UP000001542"/>
    </source>
</evidence>
<keyword evidence="3" id="KW-0963">Cytoplasm</keyword>
<dbReference type="KEGG" id="tva:4773530"/>
<comment type="similarity">
    <text evidence="2">Belongs to the protein kinase superfamily. STE Ser/Thr protein kinase family. STE20 subfamily.</text>
</comment>
<sequence length="402" mass="45448">MDFPLDKQNYELLHKIGETKTGTYWVARCNLNGKLVCIKLINLDLFPVTIDELRKGVSFWATSTNNNLIQYYGAFITDSTLWFLSEYMDGGSIGNIMSFAYQQGFKDEVLLASIFEQVLLFLDYWHENHQIHRDIRPDTILISNDGDVKVGSLGCATCLIQNGQRKRARFTRIGTVSYTAPEAFLENGYTEKADIWSLGISAIELATGKNPYSSYEQMSIPMHVMSDNPPELKPQSGFSTKFLNFIKDCLQTNPSKRCSAKELLKSSFIKMSKGKKYIAATLMSNMPPVYKRYEMLHPTEPATESEVPAWAKIASNFKFQVSSMKQKSKSLSEIQNKSESNSSDDSPSSPSDTLNNPVRKGRFMVTYSRKGSRKCIPKFSLSRSVSEEFENRKSSDIDAPEI</sequence>
<reference evidence="6" key="2">
    <citation type="journal article" date="2007" name="Science">
        <title>Draft genome sequence of the sexually transmitted pathogen Trichomonas vaginalis.</title>
        <authorList>
            <person name="Carlton J.M."/>
            <person name="Hirt R.P."/>
            <person name="Silva J.C."/>
            <person name="Delcher A.L."/>
            <person name="Schatz M."/>
            <person name="Zhao Q."/>
            <person name="Wortman J.R."/>
            <person name="Bidwell S.L."/>
            <person name="Alsmark U.C.M."/>
            <person name="Besteiro S."/>
            <person name="Sicheritz-Ponten T."/>
            <person name="Noel C.J."/>
            <person name="Dacks J.B."/>
            <person name="Foster P.G."/>
            <person name="Simillion C."/>
            <person name="Van de Peer Y."/>
            <person name="Miranda-Saavedra D."/>
            <person name="Barton G.J."/>
            <person name="Westrop G.D."/>
            <person name="Mueller S."/>
            <person name="Dessi D."/>
            <person name="Fiori P.L."/>
            <person name="Ren Q."/>
            <person name="Paulsen I."/>
            <person name="Zhang H."/>
            <person name="Bastida-Corcuera F.D."/>
            <person name="Simoes-Barbosa A."/>
            <person name="Brown M.T."/>
            <person name="Hayes R.D."/>
            <person name="Mukherjee M."/>
            <person name="Okumura C.Y."/>
            <person name="Schneider R."/>
            <person name="Smith A.J."/>
            <person name="Vanacova S."/>
            <person name="Villalvazo M."/>
            <person name="Haas B.J."/>
            <person name="Pertea M."/>
            <person name="Feldblyum T.V."/>
            <person name="Utterback T.R."/>
            <person name="Shu C.L."/>
            <person name="Osoegawa K."/>
            <person name="de Jong P.J."/>
            <person name="Hrdy I."/>
            <person name="Horvathova L."/>
            <person name="Zubacova Z."/>
            <person name="Dolezal P."/>
            <person name="Malik S.B."/>
            <person name="Logsdon J.M. Jr."/>
            <person name="Henze K."/>
            <person name="Gupta A."/>
            <person name="Wang C.C."/>
            <person name="Dunne R.L."/>
            <person name="Upcroft J.A."/>
            <person name="Upcroft P."/>
            <person name="White O."/>
            <person name="Salzberg S.L."/>
            <person name="Tang P."/>
            <person name="Chiu C.-H."/>
            <person name="Lee Y.-S."/>
            <person name="Embley T.M."/>
            <person name="Coombs G.H."/>
            <person name="Mottram J.C."/>
            <person name="Tachezy J."/>
            <person name="Fraser-Liggett C.M."/>
            <person name="Johnson P.J."/>
        </authorList>
    </citation>
    <scope>NUCLEOTIDE SEQUENCE [LARGE SCALE GENOMIC DNA]</scope>
    <source>
        <strain evidence="6">G3</strain>
    </source>
</reference>
<dbReference type="Gene3D" id="1.10.510.10">
    <property type="entry name" value="Transferase(Phosphotransferase) domain 1"/>
    <property type="match status" value="1"/>
</dbReference>
<dbReference type="GO" id="GO:0043539">
    <property type="term" value="F:protein serine/threonine kinase activator activity"/>
    <property type="evidence" value="ECO:0007669"/>
    <property type="project" value="InterPro"/>
</dbReference>
<keyword evidence="6" id="KW-0808">Transferase</keyword>
<dbReference type="GO" id="GO:0005737">
    <property type="term" value="C:cytoplasm"/>
    <property type="evidence" value="ECO:0000318"/>
    <property type="project" value="GO_Central"/>
</dbReference>
<gene>
    <name evidence="6" type="ORF">TVAG_495460</name>
</gene>
<dbReference type="InterPro" id="IPR011009">
    <property type="entry name" value="Kinase-like_dom_sf"/>
</dbReference>
<dbReference type="PANTHER" id="PTHR48014:SF21">
    <property type="entry name" value="SERINE_THREONINE-PROTEIN KINASE FRAY2"/>
    <property type="match status" value="1"/>
</dbReference>
<feature type="domain" description="Protein kinase" evidence="5">
    <location>
        <begin position="10"/>
        <end position="269"/>
    </location>
</feature>
<protein>
    <submittedName>
        <fullName evidence="6">STE family protein kinase</fullName>
    </submittedName>
</protein>
<feature type="region of interest" description="Disordered" evidence="4">
    <location>
        <begin position="328"/>
        <end position="402"/>
    </location>
</feature>
<keyword evidence="7" id="KW-1185">Reference proteome</keyword>
<dbReference type="PROSITE" id="PS50011">
    <property type="entry name" value="PROTEIN_KINASE_DOM"/>
    <property type="match status" value="1"/>
</dbReference>
<proteinExistence type="inferred from homology"/>
<dbReference type="Proteomes" id="UP000001542">
    <property type="component" value="Unassembled WGS sequence"/>
</dbReference>
<dbReference type="RefSeq" id="XP_001327754.1">
    <property type="nucleotide sequence ID" value="XM_001327719.1"/>
</dbReference>
<dbReference type="VEuPathDB" id="TrichDB:TVAG_495460"/>
<dbReference type="InterPro" id="IPR047173">
    <property type="entry name" value="STRAD_A/B-like"/>
</dbReference>
<evidence type="ECO:0000256" key="2">
    <source>
        <dbReference type="ARBA" id="ARBA00008874"/>
    </source>
</evidence>
<reference evidence="6" key="1">
    <citation type="submission" date="2006-10" db="EMBL/GenBank/DDBJ databases">
        <authorList>
            <person name="Amadeo P."/>
            <person name="Zhao Q."/>
            <person name="Wortman J."/>
            <person name="Fraser-Liggett C."/>
            <person name="Carlton J."/>
        </authorList>
    </citation>
    <scope>NUCLEOTIDE SEQUENCE</scope>
    <source>
        <strain evidence="6">G3</strain>
    </source>
</reference>
<dbReference type="GO" id="GO:0004674">
    <property type="term" value="F:protein serine/threonine kinase activity"/>
    <property type="evidence" value="ECO:0000318"/>
    <property type="project" value="GO_Central"/>
</dbReference>
<evidence type="ECO:0000256" key="3">
    <source>
        <dbReference type="ARBA" id="ARBA00022490"/>
    </source>
</evidence>
<feature type="compositionally biased region" description="Low complexity" evidence="4">
    <location>
        <begin position="338"/>
        <end position="357"/>
    </location>
</feature>
<evidence type="ECO:0000313" key="6">
    <source>
        <dbReference type="EMBL" id="EAY15531.1"/>
    </source>
</evidence>
<dbReference type="EMBL" id="DS113254">
    <property type="protein sequence ID" value="EAY15531.1"/>
    <property type="molecule type" value="Genomic_DNA"/>
</dbReference>
<dbReference type="STRING" id="5722.A2DVI9"/>
<evidence type="ECO:0000259" key="5">
    <source>
        <dbReference type="PROSITE" id="PS50011"/>
    </source>
</evidence>
<dbReference type="AlphaFoldDB" id="A2DVI9"/>
<dbReference type="InParanoid" id="A2DVI9"/>
<dbReference type="GO" id="GO:0005524">
    <property type="term" value="F:ATP binding"/>
    <property type="evidence" value="ECO:0007669"/>
    <property type="project" value="InterPro"/>
</dbReference>
<dbReference type="OrthoDB" id="248923at2759"/>
<dbReference type="FunFam" id="1.10.510.10:FF:000837">
    <property type="entry name" value="STE family protein kinase"/>
    <property type="match status" value="1"/>
</dbReference>
<evidence type="ECO:0000256" key="1">
    <source>
        <dbReference type="ARBA" id="ARBA00004496"/>
    </source>
</evidence>
<feature type="compositionally biased region" description="Basic and acidic residues" evidence="4">
    <location>
        <begin position="385"/>
        <end position="396"/>
    </location>
</feature>
<dbReference type="Pfam" id="PF00069">
    <property type="entry name" value="Pkinase"/>
    <property type="match status" value="1"/>
</dbReference>